<keyword evidence="3" id="KW-1185">Reference proteome</keyword>
<evidence type="ECO:0008006" key="4">
    <source>
        <dbReference type="Google" id="ProtNLM"/>
    </source>
</evidence>
<evidence type="ECO:0000313" key="2">
    <source>
        <dbReference type="EMBL" id="GAA1855813.1"/>
    </source>
</evidence>
<feature type="region of interest" description="Disordered" evidence="1">
    <location>
        <begin position="309"/>
        <end position="351"/>
    </location>
</feature>
<organism evidence="2 3">
    <name type="scientific">Myceligenerans crystallogenes</name>
    <dbReference type="NCBI Taxonomy" id="316335"/>
    <lineage>
        <taxon>Bacteria</taxon>
        <taxon>Bacillati</taxon>
        <taxon>Actinomycetota</taxon>
        <taxon>Actinomycetes</taxon>
        <taxon>Micrococcales</taxon>
        <taxon>Promicromonosporaceae</taxon>
        <taxon>Myceligenerans</taxon>
    </lineage>
</organism>
<dbReference type="Proteomes" id="UP001501094">
    <property type="component" value="Unassembled WGS sequence"/>
</dbReference>
<gene>
    <name evidence="2" type="ORF">GCM10009751_10990</name>
</gene>
<evidence type="ECO:0000256" key="1">
    <source>
        <dbReference type="SAM" id="MobiDB-lite"/>
    </source>
</evidence>
<dbReference type="EMBL" id="BAAANL010000002">
    <property type="protein sequence ID" value="GAA1855813.1"/>
    <property type="molecule type" value="Genomic_DNA"/>
</dbReference>
<evidence type="ECO:0000313" key="3">
    <source>
        <dbReference type="Proteomes" id="UP001501094"/>
    </source>
</evidence>
<comment type="caution">
    <text evidence="2">The sequence shown here is derived from an EMBL/GenBank/DDBJ whole genome shotgun (WGS) entry which is preliminary data.</text>
</comment>
<accession>A0ABP4ZG61</accession>
<reference evidence="3" key="1">
    <citation type="journal article" date="2019" name="Int. J. Syst. Evol. Microbiol.">
        <title>The Global Catalogue of Microorganisms (GCM) 10K type strain sequencing project: providing services to taxonomists for standard genome sequencing and annotation.</title>
        <authorList>
            <consortium name="The Broad Institute Genomics Platform"/>
            <consortium name="The Broad Institute Genome Sequencing Center for Infectious Disease"/>
            <person name="Wu L."/>
            <person name="Ma J."/>
        </authorList>
    </citation>
    <scope>NUCLEOTIDE SEQUENCE [LARGE SCALE GENOMIC DNA]</scope>
    <source>
        <strain evidence="3">JCM 14326</strain>
    </source>
</reference>
<protein>
    <recommendedName>
        <fullName evidence="4">SPFH domain / Band 7 family protein</fullName>
    </recommendedName>
</protein>
<dbReference type="RefSeq" id="WP_344100384.1">
    <property type="nucleotide sequence ID" value="NZ_BAAANL010000002.1"/>
</dbReference>
<proteinExistence type="predicted"/>
<sequence length="351" mass="39182">MSERLLVRGPFPMKRPRDIQGDARPSGDETVVVFGSGEPKVLQPGELPTSSMNWFLRQRQGEYRIVHIGNRIENLEIKVPSSTTGFDFICNANVSWYASDPMKAIRHNGTDPARVMEQRILPILTTLSNNCGMDEYHLFLSKIRSVDFTAKMADLPDFVRVEFVEVTIGRDAEWLELHRRQALEGMKVDAYDEIIKGERTMAAAMSQNPEYVAKLADVELNEKIARQQMESHAARATLEFNQRMEELATRAGIRENELRFRGHLASLHARMISKDTEPHEIPGIWQEMEGLLNSIGSTASDVDPILVNDSTREQLTADSTEKDKSSGVPDGGQAEHAGDGSESETMPGDGG</sequence>
<name>A0ABP4ZG61_9MICO</name>